<feature type="domain" description="Xylose isomerase-like TIM barrel" evidence="1">
    <location>
        <begin position="49"/>
        <end position="267"/>
    </location>
</feature>
<dbReference type="InterPro" id="IPR013022">
    <property type="entry name" value="Xyl_isomerase-like_TIM-brl"/>
</dbReference>
<sequence>MSKIDKSRIAIMNIHYQYHPLHHFLDAMERHEIRNIDLWAGYPHFLVSEATYQDAVKLRKELERRGLNPICFTPKQGGYPLNIAADDPIIRQKSLDYLLKSVDIAAELDVPMLQLLPGWGYYGEEPEEARKRACEGIRRVADRAGYYGITAILEHLQIIESNLALTRFDLRKMLREVDSPHLKAVVDTCHMAVSGETLDEYFTDLGSDLVHVHFNESDQLPLGEGNLPLSSYMSELRQRNYDGYLSLEICSRKHYIDPDASLSISLRTMDNLLK</sequence>
<dbReference type="SUPFAM" id="SSF51658">
    <property type="entry name" value="Xylose isomerase-like"/>
    <property type="match status" value="1"/>
</dbReference>
<accession>A0ABN8G5Z0</accession>
<gene>
    <name evidence="2" type="primary">frlC_5</name>
    <name evidence="2" type="ORF">PAECIP111893_01115</name>
</gene>
<keyword evidence="2" id="KW-0413">Isomerase</keyword>
<comment type="caution">
    <text evidence="2">The sequence shown here is derived from an EMBL/GenBank/DDBJ whole genome shotgun (WGS) entry which is preliminary data.</text>
</comment>
<organism evidence="2 3">
    <name type="scientific">Paenibacillus plantiphilus</name>
    <dbReference type="NCBI Taxonomy" id="2905650"/>
    <lineage>
        <taxon>Bacteria</taxon>
        <taxon>Bacillati</taxon>
        <taxon>Bacillota</taxon>
        <taxon>Bacilli</taxon>
        <taxon>Bacillales</taxon>
        <taxon>Paenibacillaceae</taxon>
        <taxon>Paenibacillus</taxon>
    </lineage>
</organism>
<dbReference type="GO" id="GO:0016853">
    <property type="term" value="F:isomerase activity"/>
    <property type="evidence" value="ECO:0007669"/>
    <property type="project" value="UniProtKB-KW"/>
</dbReference>
<dbReference type="Proteomes" id="UP000838686">
    <property type="component" value="Unassembled WGS sequence"/>
</dbReference>
<dbReference type="Pfam" id="PF01261">
    <property type="entry name" value="AP_endonuc_2"/>
    <property type="match status" value="1"/>
</dbReference>
<dbReference type="PANTHER" id="PTHR12110">
    <property type="entry name" value="HYDROXYPYRUVATE ISOMERASE"/>
    <property type="match status" value="1"/>
</dbReference>
<dbReference type="PANTHER" id="PTHR12110:SF21">
    <property type="entry name" value="XYLOSE ISOMERASE-LIKE TIM BARREL DOMAIN-CONTAINING PROTEIN"/>
    <property type="match status" value="1"/>
</dbReference>
<evidence type="ECO:0000313" key="3">
    <source>
        <dbReference type="Proteomes" id="UP000838686"/>
    </source>
</evidence>
<dbReference type="InterPro" id="IPR036237">
    <property type="entry name" value="Xyl_isomerase-like_sf"/>
</dbReference>
<keyword evidence="3" id="KW-1185">Reference proteome</keyword>
<dbReference type="EMBL" id="CAKMMF010000005">
    <property type="protein sequence ID" value="CAH1198814.1"/>
    <property type="molecule type" value="Genomic_DNA"/>
</dbReference>
<name>A0ABN8G5Z0_9BACL</name>
<evidence type="ECO:0000313" key="2">
    <source>
        <dbReference type="EMBL" id="CAH1198814.1"/>
    </source>
</evidence>
<evidence type="ECO:0000259" key="1">
    <source>
        <dbReference type="Pfam" id="PF01261"/>
    </source>
</evidence>
<reference evidence="2" key="1">
    <citation type="submission" date="2022-01" db="EMBL/GenBank/DDBJ databases">
        <authorList>
            <person name="Criscuolo A."/>
        </authorList>
    </citation>
    <scope>NUCLEOTIDE SEQUENCE</scope>
    <source>
        <strain evidence="2">CIP111893</strain>
    </source>
</reference>
<dbReference type="RefSeq" id="WP_236339484.1">
    <property type="nucleotide sequence ID" value="NZ_CAKMMF010000005.1"/>
</dbReference>
<dbReference type="Gene3D" id="3.20.20.150">
    <property type="entry name" value="Divalent-metal-dependent TIM barrel enzymes"/>
    <property type="match status" value="1"/>
</dbReference>
<proteinExistence type="predicted"/>
<dbReference type="EC" id="5.1.3.41" evidence="2"/>
<protein>
    <submittedName>
        <fullName evidence="2">Fructoselysine 3-epimerase</fullName>
        <ecNumber evidence="2">5.1.3.41</ecNumber>
    </submittedName>
</protein>
<dbReference type="InterPro" id="IPR050312">
    <property type="entry name" value="IolE/XylAMocC-like"/>
</dbReference>